<feature type="transmembrane region" description="Helical" evidence="9">
    <location>
        <begin position="292"/>
        <end position="311"/>
    </location>
</feature>
<dbReference type="InterPro" id="IPR003594">
    <property type="entry name" value="HATPase_dom"/>
</dbReference>
<sequence length="609" mass="66195">MKALRKTFKPLRRMGWALFLALAYFVATWLLLPGFPGDEDKVIQLRNNITTGAGDFLGALLSLSGLWTIRKQLRRGRGRLPWASVTLAAACASLGIADSLWGWMEWHDLDPFPSVADFFSLGLIPLVLISVLLLPAHRLPSSQRIRILLDGLVGLTALFTFSWRFLISPTLLDESKIGLASKAVGIAYPIGDLLLASCLMILMIRAGKTLKGAGLTYICLGIASLLVVDSFFLYMTLQGTYQSGTVLDLLWPLCCLCLGLGGRGLALHMASNRLHPPDSLQDESALSTPGRTAIPYLLVPFSGIFFFTSLLEHQDQTIEMIGMCISGALLVGLILLRQFIALQDNWQLVRKTQEDAHSLKSLNAELRATQAELVHSAKMASLGTLSAGVAHELNQPIAIVRGISQQLQDEPDLSTFVLEDLQQIEKQTGRMMRIITHLRTFCRTEGHDTSTSSLSTLIDNCMILIGAQLKARGVAVTITAPPEPMEVYANANEIEQILLNLVTNARDALENTPNPELRLTISCTQDFVVLQCADNGPGIAPDALLHLFEPFFTTKEVGKGMGLGLSISENLAKKNGGSLTAHSEEGAVFVLTIPRAHPTSTEVSLPLAA</sequence>
<keyword evidence="12" id="KW-1185">Reference proteome</keyword>
<dbReference type="SUPFAM" id="SSF55874">
    <property type="entry name" value="ATPase domain of HSP90 chaperone/DNA topoisomerase II/histidine kinase"/>
    <property type="match status" value="1"/>
</dbReference>
<gene>
    <name evidence="11" type="ORF">HNQ39_004702</name>
</gene>
<evidence type="ECO:0000256" key="2">
    <source>
        <dbReference type="ARBA" id="ARBA00012438"/>
    </source>
</evidence>
<dbReference type="Gene3D" id="3.30.565.10">
    <property type="entry name" value="Histidine kinase-like ATPase, C-terminal domain"/>
    <property type="match status" value="1"/>
</dbReference>
<name>A0A7W9SUG1_ARMRO</name>
<keyword evidence="5" id="KW-0547">Nucleotide-binding</keyword>
<dbReference type="GO" id="GO:0005524">
    <property type="term" value="F:ATP binding"/>
    <property type="evidence" value="ECO:0007669"/>
    <property type="project" value="UniProtKB-KW"/>
</dbReference>
<keyword evidence="7" id="KW-0067">ATP-binding</keyword>
<evidence type="ECO:0000256" key="6">
    <source>
        <dbReference type="ARBA" id="ARBA00022777"/>
    </source>
</evidence>
<dbReference type="PANTHER" id="PTHR43065:SF10">
    <property type="entry name" value="PEROXIDE STRESS-ACTIVATED HISTIDINE KINASE MAK3"/>
    <property type="match status" value="1"/>
</dbReference>
<dbReference type="AlphaFoldDB" id="A0A7W9SUG1"/>
<protein>
    <recommendedName>
        <fullName evidence="2">histidine kinase</fullName>
        <ecNumber evidence="2">2.7.13.3</ecNumber>
    </recommendedName>
</protein>
<dbReference type="RefSeq" id="WP_184202597.1">
    <property type="nucleotide sequence ID" value="NZ_JACHGW010000004.1"/>
</dbReference>
<feature type="transmembrane region" description="Helical" evidence="9">
    <location>
        <begin position="81"/>
        <end position="103"/>
    </location>
</feature>
<dbReference type="Pfam" id="PF00512">
    <property type="entry name" value="HisKA"/>
    <property type="match status" value="1"/>
</dbReference>
<dbReference type="InterPro" id="IPR004358">
    <property type="entry name" value="Sig_transdc_His_kin-like_C"/>
</dbReference>
<comment type="catalytic activity">
    <reaction evidence="1">
        <text>ATP + protein L-histidine = ADP + protein N-phospho-L-histidine.</text>
        <dbReference type="EC" id="2.7.13.3"/>
    </reaction>
</comment>
<organism evidence="11 12">
    <name type="scientific">Armatimonas rosea</name>
    <dbReference type="NCBI Taxonomy" id="685828"/>
    <lineage>
        <taxon>Bacteria</taxon>
        <taxon>Bacillati</taxon>
        <taxon>Armatimonadota</taxon>
        <taxon>Armatimonadia</taxon>
        <taxon>Armatimonadales</taxon>
        <taxon>Armatimonadaceae</taxon>
        <taxon>Armatimonas</taxon>
    </lineage>
</organism>
<evidence type="ECO:0000259" key="10">
    <source>
        <dbReference type="PROSITE" id="PS50109"/>
    </source>
</evidence>
<dbReference type="InterPro" id="IPR036097">
    <property type="entry name" value="HisK_dim/P_sf"/>
</dbReference>
<evidence type="ECO:0000313" key="11">
    <source>
        <dbReference type="EMBL" id="MBB6052881.1"/>
    </source>
</evidence>
<dbReference type="InterPro" id="IPR005467">
    <property type="entry name" value="His_kinase_dom"/>
</dbReference>
<dbReference type="PANTHER" id="PTHR43065">
    <property type="entry name" value="SENSOR HISTIDINE KINASE"/>
    <property type="match status" value="1"/>
</dbReference>
<keyword evidence="8" id="KW-0902">Two-component regulatory system</keyword>
<keyword evidence="9" id="KW-1133">Transmembrane helix</keyword>
<evidence type="ECO:0000256" key="5">
    <source>
        <dbReference type="ARBA" id="ARBA00022741"/>
    </source>
</evidence>
<evidence type="ECO:0000256" key="9">
    <source>
        <dbReference type="SAM" id="Phobius"/>
    </source>
</evidence>
<dbReference type="Pfam" id="PF02518">
    <property type="entry name" value="HATPase_c"/>
    <property type="match status" value="1"/>
</dbReference>
<dbReference type="Gene3D" id="1.10.287.130">
    <property type="match status" value="1"/>
</dbReference>
<keyword evidence="6 11" id="KW-0418">Kinase</keyword>
<evidence type="ECO:0000256" key="3">
    <source>
        <dbReference type="ARBA" id="ARBA00022553"/>
    </source>
</evidence>
<feature type="domain" description="Histidine kinase" evidence="10">
    <location>
        <begin position="388"/>
        <end position="597"/>
    </location>
</feature>
<comment type="caution">
    <text evidence="11">The sequence shown here is derived from an EMBL/GenBank/DDBJ whole genome shotgun (WGS) entry which is preliminary data.</text>
</comment>
<evidence type="ECO:0000256" key="4">
    <source>
        <dbReference type="ARBA" id="ARBA00022679"/>
    </source>
</evidence>
<dbReference type="SUPFAM" id="SSF47384">
    <property type="entry name" value="Homodimeric domain of signal transducing histidine kinase"/>
    <property type="match status" value="1"/>
</dbReference>
<feature type="transmembrane region" description="Helical" evidence="9">
    <location>
        <begin position="115"/>
        <end position="135"/>
    </location>
</feature>
<keyword evidence="9" id="KW-0812">Transmembrane</keyword>
<dbReference type="Proteomes" id="UP000520814">
    <property type="component" value="Unassembled WGS sequence"/>
</dbReference>
<evidence type="ECO:0000256" key="1">
    <source>
        <dbReference type="ARBA" id="ARBA00000085"/>
    </source>
</evidence>
<reference evidence="11 12" key="1">
    <citation type="submission" date="2020-08" db="EMBL/GenBank/DDBJ databases">
        <title>Genomic Encyclopedia of Type Strains, Phase IV (KMG-IV): sequencing the most valuable type-strain genomes for metagenomic binning, comparative biology and taxonomic classification.</title>
        <authorList>
            <person name="Goeker M."/>
        </authorList>
    </citation>
    <scope>NUCLEOTIDE SEQUENCE [LARGE SCALE GENOMIC DNA]</scope>
    <source>
        <strain evidence="11 12">DSM 23562</strain>
    </source>
</reference>
<keyword evidence="4" id="KW-0808">Transferase</keyword>
<dbReference type="InterPro" id="IPR036890">
    <property type="entry name" value="HATPase_C_sf"/>
</dbReference>
<dbReference type="CDD" id="cd00082">
    <property type="entry name" value="HisKA"/>
    <property type="match status" value="1"/>
</dbReference>
<keyword evidence="3" id="KW-0597">Phosphoprotein</keyword>
<dbReference type="SMART" id="SM00388">
    <property type="entry name" value="HisKA"/>
    <property type="match status" value="1"/>
</dbReference>
<dbReference type="GO" id="GO:0000155">
    <property type="term" value="F:phosphorelay sensor kinase activity"/>
    <property type="evidence" value="ECO:0007669"/>
    <property type="project" value="InterPro"/>
</dbReference>
<evidence type="ECO:0000256" key="8">
    <source>
        <dbReference type="ARBA" id="ARBA00023012"/>
    </source>
</evidence>
<dbReference type="PRINTS" id="PR00344">
    <property type="entry name" value="BCTRLSENSOR"/>
</dbReference>
<feature type="transmembrane region" description="Helical" evidence="9">
    <location>
        <begin position="147"/>
        <end position="166"/>
    </location>
</feature>
<keyword evidence="9" id="KW-0472">Membrane</keyword>
<evidence type="ECO:0000256" key="7">
    <source>
        <dbReference type="ARBA" id="ARBA00022840"/>
    </source>
</evidence>
<dbReference type="InterPro" id="IPR003661">
    <property type="entry name" value="HisK_dim/P_dom"/>
</dbReference>
<proteinExistence type="predicted"/>
<dbReference type="SMART" id="SM00387">
    <property type="entry name" value="HATPase_c"/>
    <property type="match status" value="1"/>
</dbReference>
<dbReference type="EC" id="2.7.13.3" evidence="2"/>
<accession>A0A7W9SUG1</accession>
<feature type="transmembrane region" description="Helical" evidence="9">
    <location>
        <begin position="52"/>
        <end position="69"/>
    </location>
</feature>
<dbReference type="PROSITE" id="PS50109">
    <property type="entry name" value="HIS_KIN"/>
    <property type="match status" value="1"/>
</dbReference>
<dbReference type="EMBL" id="JACHGW010000004">
    <property type="protein sequence ID" value="MBB6052881.1"/>
    <property type="molecule type" value="Genomic_DNA"/>
</dbReference>
<feature type="transmembrane region" description="Helical" evidence="9">
    <location>
        <begin position="317"/>
        <end position="336"/>
    </location>
</feature>
<feature type="transmembrane region" description="Helical" evidence="9">
    <location>
        <begin position="186"/>
        <end position="203"/>
    </location>
</feature>
<feature type="transmembrane region" description="Helical" evidence="9">
    <location>
        <begin position="215"/>
        <end position="237"/>
    </location>
</feature>
<evidence type="ECO:0000313" key="12">
    <source>
        <dbReference type="Proteomes" id="UP000520814"/>
    </source>
</evidence>